<feature type="transmembrane region" description="Helical" evidence="1">
    <location>
        <begin position="62"/>
        <end position="84"/>
    </location>
</feature>
<feature type="transmembrane region" description="Helical" evidence="1">
    <location>
        <begin position="131"/>
        <end position="151"/>
    </location>
</feature>
<protein>
    <recommendedName>
        <fullName evidence="3">Glycosyltransferase RgtA/B/C/D-like domain-containing protein</fullName>
    </recommendedName>
</protein>
<evidence type="ECO:0000256" key="1">
    <source>
        <dbReference type="SAM" id="Phobius"/>
    </source>
</evidence>
<reference evidence="2" key="1">
    <citation type="submission" date="2018-05" db="EMBL/GenBank/DDBJ databases">
        <authorList>
            <person name="Lanie J.A."/>
            <person name="Ng W.-L."/>
            <person name="Kazmierczak K.M."/>
            <person name="Andrzejewski T.M."/>
            <person name="Davidsen T.M."/>
            <person name="Wayne K.J."/>
            <person name="Tettelin H."/>
            <person name="Glass J.I."/>
            <person name="Rusch D."/>
            <person name="Podicherti R."/>
            <person name="Tsui H.-C.T."/>
            <person name="Winkler M.E."/>
        </authorList>
    </citation>
    <scope>NUCLEOTIDE SEQUENCE</scope>
</reference>
<organism evidence="2">
    <name type="scientific">marine metagenome</name>
    <dbReference type="NCBI Taxonomy" id="408172"/>
    <lineage>
        <taxon>unclassified sequences</taxon>
        <taxon>metagenomes</taxon>
        <taxon>ecological metagenomes</taxon>
    </lineage>
</organism>
<keyword evidence="1" id="KW-0472">Membrane</keyword>
<sequence>KDSSIIIFLSLIILFSFWINAYESPFHILIDTFKQTMNLTKGPETSIINGNIYNTIDTPRNYLPLFLLLRFPLFIIMLTLLFLITLIIEKDFFLEKYELFNSKIFFNFLIILFPFSLIIIMKVTIYDDFRLFIFLIPFISLFPALGLDFLIDNLKKNAIYKITLFLVLATFIIFFERFVRLTPYQYDYSNYLQINYSNTENLYQHDYWATSYKELVKKIKNNEKFSNKKFSVSVCGGNLNQIINEFIKDKNFRQNVTYYPKIAAHEADYIIMINRLGSGKFKNEKCFNRFKGADINSVNRLGINYSVFRKIKLDY</sequence>
<feature type="transmembrane region" description="Helical" evidence="1">
    <location>
        <begin position="104"/>
        <end position="125"/>
    </location>
</feature>
<feature type="non-terminal residue" evidence="2">
    <location>
        <position position="1"/>
    </location>
</feature>
<evidence type="ECO:0000313" key="2">
    <source>
        <dbReference type="EMBL" id="SVB97588.1"/>
    </source>
</evidence>
<name>A0A382IDH8_9ZZZZ</name>
<feature type="transmembrane region" description="Helical" evidence="1">
    <location>
        <begin position="158"/>
        <end position="175"/>
    </location>
</feature>
<proteinExistence type="predicted"/>
<dbReference type="EMBL" id="UINC01066654">
    <property type="protein sequence ID" value="SVB97588.1"/>
    <property type="molecule type" value="Genomic_DNA"/>
</dbReference>
<accession>A0A382IDH8</accession>
<dbReference type="AlphaFoldDB" id="A0A382IDH8"/>
<evidence type="ECO:0008006" key="3">
    <source>
        <dbReference type="Google" id="ProtNLM"/>
    </source>
</evidence>
<keyword evidence="1" id="KW-0812">Transmembrane</keyword>
<gene>
    <name evidence="2" type="ORF">METZ01_LOCUS250442</name>
</gene>
<keyword evidence="1" id="KW-1133">Transmembrane helix</keyword>